<keyword evidence="2" id="KW-1185">Reference proteome</keyword>
<evidence type="ECO:0000313" key="1">
    <source>
        <dbReference type="EMBL" id="PSX45172.1"/>
    </source>
</evidence>
<accession>A0AAX0YWN5</accession>
<protein>
    <recommendedName>
        <fullName evidence="3">Uracil-DNA glycosylase-like domain-containing protein</fullName>
    </recommendedName>
</protein>
<gene>
    <name evidence="1" type="ORF">C0W53_08010</name>
</gene>
<sequence>MLLSKFRDSIENLTFPLNELPNSLLLQEDQSLTIYYAPFDYINLSAKIVICGITPGLQQAQIALQNAQQQLSINAPLDVVYKSSKETASFAGSMRKNLIRMLNYIGLHEHLGIHNCKELFSSRKDLVHYTSVLRYPVFVNGKNYSGRTPKMLNSPLLRNVIEQYLGDELCQLSPDTLYLPLGDSVADVLYFMADNGYIERNQILAGMPHPSGANAERIAFFLGEKSENSLSIKTNPDIILEKKRLLINTLSSL</sequence>
<organism evidence="1 2">
    <name type="scientific">Photobacterium kishitanii</name>
    <dbReference type="NCBI Taxonomy" id="318456"/>
    <lineage>
        <taxon>Bacteria</taxon>
        <taxon>Pseudomonadati</taxon>
        <taxon>Pseudomonadota</taxon>
        <taxon>Gammaproteobacteria</taxon>
        <taxon>Vibrionales</taxon>
        <taxon>Vibrionaceae</taxon>
        <taxon>Photobacterium</taxon>
    </lineage>
</organism>
<name>A0AAX0YWN5_9GAMM</name>
<comment type="caution">
    <text evidence="1">The sequence shown here is derived from an EMBL/GenBank/DDBJ whole genome shotgun (WGS) entry which is preliminary data.</text>
</comment>
<dbReference type="EMBL" id="PYOZ01000004">
    <property type="protein sequence ID" value="PSX45172.1"/>
    <property type="molecule type" value="Genomic_DNA"/>
</dbReference>
<dbReference type="AlphaFoldDB" id="A0AAX0YWN5"/>
<reference evidence="1 2" key="1">
    <citation type="submission" date="2018-01" db="EMBL/GenBank/DDBJ databases">
        <title>Whole genome sequencing of Histamine producing bacteria.</title>
        <authorList>
            <person name="Butler K."/>
        </authorList>
    </citation>
    <scope>NUCLEOTIDE SEQUENCE [LARGE SCALE GENOMIC DNA]</scope>
    <source>
        <strain evidence="1 2">A1-4</strain>
    </source>
</reference>
<proteinExistence type="predicted"/>
<dbReference type="Proteomes" id="UP000240728">
    <property type="component" value="Unassembled WGS sequence"/>
</dbReference>
<evidence type="ECO:0008006" key="3">
    <source>
        <dbReference type="Google" id="ProtNLM"/>
    </source>
</evidence>
<evidence type="ECO:0000313" key="2">
    <source>
        <dbReference type="Proteomes" id="UP000240728"/>
    </source>
</evidence>
<dbReference type="RefSeq" id="WP_045041956.1">
    <property type="nucleotide sequence ID" value="NZ_JZTB01000003.1"/>
</dbReference>